<dbReference type="EMBL" id="ML993676">
    <property type="protein sequence ID" value="KAF2158384.1"/>
    <property type="molecule type" value="Genomic_DNA"/>
</dbReference>
<feature type="region of interest" description="Disordered" evidence="1">
    <location>
        <begin position="124"/>
        <end position="187"/>
    </location>
</feature>
<proteinExistence type="predicted"/>
<keyword evidence="3" id="KW-1185">Reference proteome</keyword>
<name>A0A6A6BUA5_ZASCE</name>
<dbReference type="AlphaFoldDB" id="A0A6A6BUA5"/>
<sequence>MKKLGLSRYTAGLQKDEIAESYKLRSEDSTTLIALRDTSLSILRQTWRECRHGTQQRLTDPQAARISSFWHAADPEGKNKTFRRSIRPNTLEYYLNHWAQLLKFMWNGWHGKLFPQSLAAIRRGGRDDQSQDDYSSGNESGATVESESSSGEDGDYNGSGSSSIRRRDARHRSASLSSRLRRHESFL</sequence>
<dbReference type="RefSeq" id="XP_033659273.1">
    <property type="nucleotide sequence ID" value="XM_033814848.1"/>
</dbReference>
<reference evidence="2" key="1">
    <citation type="journal article" date="2020" name="Stud. Mycol.">
        <title>101 Dothideomycetes genomes: a test case for predicting lifestyles and emergence of pathogens.</title>
        <authorList>
            <person name="Haridas S."/>
            <person name="Albert R."/>
            <person name="Binder M."/>
            <person name="Bloem J."/>
            <person name="Labutti K."/>
            <person name="Salamov A."/>
            <person name="Andreopoulos B."/>
            <person name="Baker S."/>
            <person name="Barry K."/>
            <person name="Bills G."/>
            <person name="Bluhm B."/>
            <person name="Cannon C."/>
            <person name="Castanera R."/>
            <person name="Culley D."/>
            <person name="Daum C."/>
            <person name="Ezra D."/>
            <person name="Gonzalez J."/>
            <person name="Henrissat B."/>
            <person name="Kuo A."/>
            <person name="Liang C."/>
            <person name="Lipzen A."/>
            <person name="Lutzoni F."/>
            <person name="Magnuson J."/>
            <person name="Mondo S."/>
            <person name="Nolan M."/>
            <person name="Ohm R."/>
            <person name="Pangilinan J."/>
            <person name="Park H.-J."/>
            <person name="Ramirez L."/>
            <person name="Alfaro M."/>
            <person name="Sun H."/>
            <person name="Tritt A."/>
            <person name="Yoshinaga Y."/>
            <person name="Zwiers L.-H."/>
            <person name="Turgeon B."/>
            <person name="Goodwin S."/>
            <person name="Spatafora J."/>
            <person name="Crous P."/>
            <person name="Grigoriev I."/>
        </authorList>
    </citation>
    <scope>NUCLEOTIDE SEQUENCE</scope>
    <source>
        <strain evidence="2">ATCC 36951</strain>
    </source>
</reference>
<protein>
    <submittedName>
        <fullName evidence="2">Uncharacterized protein</fullName>
    </submittedName>
</protein>
<evidence type="ECO:0000313" key="2">
    <source>
        <dbReference type="EMBL" id="KAF2158384.1"/>
    </source>
</evidence>
<dbReference type="GeneID" id="54568120"/>
<gene>
    <name evidence="2" type="ORF">M409DRAFT_61707</name>
</gene>
<dbReference type="Proteomes" id="UP000799537">
    <property type="component" value="Unassembled WGS sequence"/>
</dbReference>
<evidence type="ECO:0000256" key="1">
    <source>
        <dbReference type="SAM" id="MobiDB-lite"/>
    </source>
</evidence>
<accession>A0A6A6BUA5</accession>
<organism evidence="2 3">
    <name type="scientific">Zasmidium cellare ATCC 36951</name>
    <dbReference type="NCBI Taxonomy" id="1080233"/>
    <lineage>
        <taxon>Eukaryota</taxon>
        <taxon>Fungi</taxon>
        <taxon>Dikarya</taxon>
        <taxon>Ascomycota</taxon>
        <taxon>Pezizomycotina</taxon>
        <taxon>Dothideomycetes</taxon>
        <taxon>Dothideomycetidae</taxon>
        <taxon>Mycosphaerellales</taxon>
        <taxon>Mycosphaerellaceae</taxon>
        <taxon>Zasmidium</taxon>
    </lineage>
</organism>
<evidence type="ECO:0000313" key="3">
    <source>
        <dbReference type="Proteomes" id="UP000799537"/>
    </source>
</evidence>